<accession>A0A2Z5FS88</accession>
<organism evidence="1 2">
    <name type="scientific">Acidisarcina polymorpha</name>
    <dbReference type="NCBI Taxonomy" id="2211140"/>
    <lineage>
        <taxon>Bacteria</taxon>
        <taxon>Pseudomonadati</taxon>
        <taxon>Acidobacteriota</taxon>
        <taxon>Terriglobia</taxon>
        <taxon>Terriglobales</taxon>
        <taxon>Acidobacteriaceae</taxon>
        <taxon>Acidisarcina</taxon>
    </lineage>
</organism>
<reference evidence="1 2" key="1">
    <citation type="journal article" date="2018" name="Front. Microbiol.">
        <title>Hydrolytic Capabilities as a Key to Environmental Success: Chitinolytic and Cellulolytic Acidobacteria From Acidic Sub-arctic Soils and Boreal Peatlands.</title>
        <authorList>
            <person name="Belova S.E."/>
            <person name="Ravin N.V."/>
            <person name="Pankratov T.A."/>
            <person name="Rakitin A.L."/>
            <person name="Ivanova A.A."/>
            <person name="Beletsky A.V."/>
            <person name="Mardanov A.V."/>
            <person name="Sinninghe Damste J.S."/>
            <person name="Dedysh S.N."/>
        </authorList>
    </citation>
    <scope>NUCLEOTIDE SEQUENCE [LARGE SCALE GENOMIC DNA]</scope>
    <source>
        <strain evidence="1 2">SBC82</strain>
    </source>
</reference>
<evidence type="ECO:0000313" key="1">
    <source>
        <dbReference type="EMBL" id="AXC09639.1"/>
    </source>
</evidence>
<proteinExistence type="predicted"/>
<keyword evidence="2" id="KW-1185">Reference proteome</keyword>
<name>A0A2Z5FS88_9BACT</name>
<dbReference type="Proteomes" id="UP000253606">
    <property type="component" value="Chromosome"/>
</dbReference>
<dbReference type="AlphaFoldDB" id="A0A2Z5FS88"/>
<protein>
    <submittedName>
        <fullName evidence="1">Uncharacterized protein</fullName>
    </submittedName>
</protein>
<dbReference type="EMBL" id="CP030840">
    <property type="protein sequence ID" value="AXC09639.1"/>
    <property type="molecule type" value="Genomic_DNA"/>
</dbReference>
<gene>
    <name evidence="1" type="ORF">ACPOL_0254</name>
</gene>
<evidence type="ECO:0000313" key="2">
    <source>
        <dbReference type="Proteomes" id="UP000253606"/>
    </source>
</evidence>
<sequence length="53" mass="6079">MDFEWLIANDTNVLKVLEGKYRASKPAITAQEYLVDNPYDEPEYQSNATAVQQ</sequence>
<dbReference type="KEGG" id="abas:ACPOL_0254"/>